<accession>A0A0R2BGD6</accession>
<comment type="caution">
    <text evidence="1">The sequence shown here is derived from an EMBL/GenBank/DDBJ whole genome shotgun (WGS) entry which is preliminary data.</text>
</comment>
<dbReference type="RefSeq" id="WP_057757017.1">
    <property type="nucleotide sequence ID" value="NZ_AYYK01000013.1"/>
</dbReference>
<name>A0A0R2BGD6_9LACO</name>
<protein>
    <submittedName>
        <fullName evidence="1">Uncharacterized protein</fullName>
    </submittedName>
</protein>
<sequence length="79" mass="9444">MLLVLIVALLITDVQNWRQHRFELTSLVKLIADGQIRHEFRPDLQPVEIAASIFRLSVGDIYMWLPQRWKLWPRADRCF</sequence>
<dbReference type="EMBL" id="AYYK01000013">
    <property type="protein sequence ID" value="KRM78669.1"/>
    <property type="molecule type" value="Genomic_DNA"/>
</dbReference>
<evidence type="ECO:0000313" key="1">
    <source>
        <dbReference type="EMBL" id="KRM78669.1"/>
    </source>
</evidence>
<dbReference type="PATRIC" id="fig|1423738.3.peg.413"/>
<dbReference type="InterPro" id="IPR036271">
    <property type="entry name" value="Tet_transcr_reg_TetR-rel_C_sf"/>
</dbReference>
<gene>
    <name evidence="1" type="ORF">FC84_GL000404</name>
</gene>
<reference evidence="1 2" key="1">
    <citation type="journal article" date="2015" name="Genome Announc.">
        <title>Expanding the biotechnology potential of lactobacilli through comparative genomics of 213 strains and associated genera.</title>
        <authorList>
            <person name="Sun Z."/>
            <person name="Harris H.M."/>
            <person name="McCann A."/>
            <person name="Guo C."/>
            <person name="Argimon S."/>
            <person name="Zhang W."/>
            <person name="Yang X."/>
            <person name="Jeffery I.B."/>
            <person name="Cooney J.C."/>
            <person name="Kagawa T.F."/>
            <person name="Liu W."/>
            <person name="Song Y."/>
            <person name="Salvetti E."/>
            <person name="Wrobel A."/>
            <person name="Rasinkangas P."/>
            <person name="Parkhill J."/>
            <person name="Rea M.C."/>
            <person name="O'Sullivan O."/>
            <person name="Ritari J."/>
            <person name="Douillard F.P."/>
            <person name="Paul Ross R."/>
            <person name="Yang R."/>
            <person name="Briner A.E."/>
            <person name="Felis G.E."/>
            <person name="de Vos W.M."/>
            <person name="Barrangou R."/>
            <person name="Klaenhammer T.R."/>
            <person name="Caufield P.W."/>
            <person name="Cui Y."/>
            <person name="Zhang H."/>
            <person name="O'Toole P.W."/>
        </authorList>
    </citation>
    <scope>NUCLEOTIDE SEQUENCE [LARGE SCALE GENOMIC DNA]</scope>
    <source>
        <strain evidence="1 2">DSM 20335</strain>
    </source>
</reference>
<dbReference type="Proteomes" id="UP000051813">
    <property type="component" value="Unassembled WGS sequence"/>
</dbReference>
<dbReference type="AlphaFoldDB" id="A0A0R2BGD6"/>
<evidence type="ECO:0000313" key="2">
    <source>
        <dbReference type="Proteomes" id="UP000051813"/>
    </source>
</evidence>
<keyword evidence="2" id="KW-1185">Reference proteome</keyword>
<proteinExistence type="predicted"/>
<organism evidence="1 2">
    <name type="scientific">Lapidilactobacillus dextrinicus DSM 20335</name>
    <dbReference type="NCBI Taxonomy" id="1423738"/>
    <lineage>
        <taxon>Bacteria</taxon>
        <taxon>Bacillati</taxon>
        <taxon>Bacillota</taxon>
        <taxon>Bacilli</taxon>
        <taxon>Lactobacillales</taxon>
        <taxon>Lactobacillaceae</taxon>
        <taxon>Lapidilactobacillus</taxon>
    </lineage>
</organism>
<dbReference type="SUPFAM" id="SSF48498">
    <property type="entry name" value="Tetracyclin repressor-like, C-terminal domain"/>
    <property type="match status" value="1"/>
</dbReference>